<evidence type="ECO:0008006" key="4">
    <source>
        <dbReference type="Google" id="ProtNLM"/>
    </source>
</evidence>
<evidence type="ECO:0000256" key="1">
    <source>
        <dbReference type="SAM" id="SignalP"/>
    </source>
</evidence>
<accession>A0A6M1SZC3</accession>
<dbReference type="AlphaFoldDB" id="A0A6M1SZC3"/>
<keyword evidence="1" id="KW-0732">Signal</keyword>
<evidence type="ECO:0000313" key="2">
    <source>
        <dbReference type="EMBL" id="NGP77256.1"/>
    </source>
</evidence>
<protein>
    <recommendedName>
        <fullName evidence="4">Outer membrane lipoprotein-sorting protein</fullName>
    </recommendedName>
</protein>
<gene>
    <name evidence="2" type="ORF">G3570_11460</name>
</gene>
<feature type="chain" id="PRO_5026921693" description="Outer membrane lipoprotein-sorting protein" evidence="1">
    <location>
        <begin position="24"/>
        <end position="246"/>
    </location>
</feature>
<reference evidence="2 3" key="1">
    <citation type="submission" date="2020-02" db="EMBL/GenBank/DDBJ databases">
        <title>Balneolaceae bacterium YR4-1, complete genome.</title>
        <authorList>
            <person name="Li Y."/>
            <person name="Wu S."/>
        </authorList>
    </citation>
    <scope>NUCLEOTIDE SEQUENCE [LARGE SCALE GENOMIC DNA]</scope>
    <source>
        <strain evidence="2 3">YR4-1</strain>
    </source>
</reference>
<dbReference type="EMBL" id="JAALLT010000003">
    <property type="protein sequence ID" value="NGP77256.1"/>
    <property type="molecule type" value="Genomic_DNA"/>
</dbReference>
<dbReference type="RefSeq" id="WP_165142410.1">
    <property type="nucleotide sequence ID" value="NZ_JAALLT010000003.1"/>
</dbReference>
<evidence type="ECO:0000313" key="3">
    <source>
        <dbReference type="Proteomes" id="UP000473278"/>
    </source>
</evidence>
<keyword evidence="3" id="KW-1185">Reference proteome</keyword>
<proteinExistence type="predicted"/>
<sequence>MKQAIALYSLAFLISVNFRPVFAQTNPNPGETQARITQEFIQSRMYEAIKGYNKDRTTEGSPYYNESWKKGYFIKHNDRITAYYPMRFNIFKNQLEFKFDENTPYIASKKTIKGFVLTPNNEPEIMFKKGFDIPDSDITGNTFLQVLYDGRTKLLVYHSSQFYKGHTKDMFTGKKTDKYVHKTDYFLTNSEGNLVQVKLKEKDILKKLGERANQLKSFINRNDLNLKNEEDVVTLLTEFDRMLANN</sequence>
<dbReference type="Proteomes" id="UP000473278">
    <property type="component" value="Unassembled WGS sequence"/>
</dbReference>
<organism evidence="2 3">
    <name type="scientific">Halalkalibaculum roseum</name>
    <dbReference type="NCBI Taxonomy" id="2709311"/>
    <lineage>
        <taxon>Bacteria</taxon>
        <taxon>Pseudomonadati</taxon>
        <taxon>Balneolota</taxon>
        <taxon>Balneolia</taxon>
        <taxon>Balneolales</taxon>
        <taxon>Balneolaceae</taxon>
        <taxon>Halalkalibaculum</taxon>
    </lineage>
</organism>
<feature type="signal peptide" evidence="1">
    <location>
        <begin position="1"/>
        <end position="23"/>
    </location>
</feature>
<name>A0A6M1SZC3_9BACT</name>
<comment type="caution">
    <text evidence="2">The sequence shown here is derived from an EMBL/GenBank/DDBJ whole genome shotgun (WGS) entry which is preliminary data.</text>
</comment>